<dbReference type="Proteomes" id="UP001309876">
    <property type="component" value="Unassembled WGS sequence"/>
</dbReference>
<dbReference type="PANTHER" id="PTHR37018:SF1">
    <property type="entry name" value="CULTURE SPECIFIC PROTEIN, PUTATIVE (AFU_ORTHOLOGUE AFUA_2G00130)-RELATED"/>
    <property type="match status" value="1"/>
</dbReference>
<keyword evidence="4" id="KW-1185">Reference proteome</keyword>
<proteinExistence type="predicted"/>
<name>A0AAN7YAB6_9EURO</name>
<dbReference type="InterPro" id="IPR053269">
    <property type="entry name" value="Asp-Met_ligase"/>
</dbReference>
<sequence length="334" mass="38057">MDFAERLPYLFHPELVYELNSKRWLAECDLKSANDRILDCEIDCKHHQHRTTDHKQRWYHNQSCETCTAGVRDEVQRVVGILKTRKLPFVLKLTQSLSSVGTIIVKSEEERSDAMEQISQYLADYLPRITKQNVHLNTTALILSDFLPGETMALNFFVRRDGTSIFLGACHQLATGDSGRQATAITYADQEKLEKKFRDTLARIGKVLKDEGYYVKLTRSKGACGADIIETENGTQNVIDLNVRTPLSLVLYLLGDHFQQRGLGMSLVYECVMLSISRNELEKRFVKEFHEARIVLLGGTKLGGKDRYGYGMVLAGEDRDAIDELSDRILKFEL</sequence>
<reference evidence="3 4" key="1">
    <citation type="submission" date="2023-08" db="EMBL/GenBank/DDBJ databases">
        <title>Black Yeasts Isolated from many extreme environments.</title>
        <authorList>
            <person name="Coleine C."/>
            <person name="Stajich J.E."/>
            <person name="Selbmann L."/>
        </authorList>
    </citation>
    <scope>NUCLEOTIDE SEQUENCE [LARGE SCALE GENOMIC DNA]</scope>
    <source>
        <strain evidence="3 4">CCFEE 5910</strain>
    </source>
</reference>
<dbReference type="Gene3D" id="3.30.470.20">
    <property type="entry name" value="ATP-grasp fold, B domain"/>
    <property type="match status" value="1"/>
</dbReference>
<dbReference type="InterPro" id="IPR011761">
    <property type="entry name" value="ATP-grasp"/>
</dbReference>
<dbReference type="SUPFAM" id="SSF56059">
    <property type="entry name" value="Glutathione synthetase ATP-binding domain-like"/>
    <property type="match status" value="1"/>
</dbReference>
<feature type="domain" description="ATP-grasp" evidence="2">
    <location>
        <begin position="56"/>
        <end position="276"/>
    </location>
</feature>
<protein>
    <recommendedName>
        <fullName evidence="2">ATP-grasp domain-containing protein</fullName>
    </recommendedName>
</protein>
<dbReference type="PANTHER" id="PTHR37018">
    <property type="entry name" value="CULTURE SPECIFIC PROTEIN, PUTATIVE (AFU_ORTHOLOGUE AFUA_2G00130)-RELATED"/>
    <property type="match status" value="1"/>
</dbReference>
<dbReference type="EMBL" id="JAVRRJ010000005">
    <property type="protein sequence ID" value="KAK5084749.1"/>
    <property type="molecule type" value="Genomic_DNA"/>
</dbReference>
<evidence type="ECO:0000256" key="1">
    <source>
        <dbReference type="PROSITE-ProRule" id="PRU00409"/>
    </source>
</evidence>
<comment type="caution">
    <text evidence="3">The sequence shown here is derived from an EMBL/GenBank/DDBJ whole genome shotgun (WGS) entry which is preliminary data.</text>
</comment>
<keyword evidence="1" id="KW-0067">ATP-binding</keyword>
<organism evidence="3 4">
    <name type="scientific">Lithohypha guttulata</name>
    <dbReference type="NCBI Taxonomy" id="1690604"/>
    <lineage>
        <taxon>Eukaryota</taxon>
        <taxon>Fungi</taxon>
        <taxon>Dikarya</taxon>
        <taxon>Ascomycota</taxon>
        <taxon>Pezizomycotina</taxon>
        <taxon>Eurotiomycetes</taxon>
        <taxon>Chaetothyriomycetidae</taxon>
        <taxon>Chaetothyriales</taxon>
        <taxon>Trichomeriaceae</taxon>
        <taxon>Lithohypha</taxon>
    </lineage>
</organism>
<accession>A0AAN7YAB6</accession>
<keyword evidence="1" id="KW-0547">Nucleotide-binding</keyword>
<evidence type="ECO:0000313" key="3">
    <source>
        <dbReference type="EMBL" id="KAK5084749.1"/>
    </source>
</evidence>
<evidence type="ECO:0000259" key="2">
    <source>
        <dbReference type="PROSITE" id="PS50975"/>
    </source>
</evidence>
<gene>
    <name evidence="3" type="ORF">LTR05_005827</name>
</gene>
<dbReference type="GO" id="GO:0046872">
    <property type="term" value="F:metal ion binding"/>
    <property type="evidence" value="ECO:0007669"/>
    <property type="project" value="InterPro"/>
</dbReference>
<dbReference type="Pfam" id="PF13535">
    <property type="entry name" value="ATP-grasp_4"/>
    <property type="match status" value="1"/>
</dbReference>
<dbReference type="PROSITE" id="PS50975">
    <property type="entry name" value="ATP_GRASP"/>
    <property type="match status" value="1"/>
</dbReference>
<evidence type="ECO:0000313" key="4">
    <source>
        <dbReference type="Proteomes" id="UP001309876"/>
    </source>
</evidence>
<dbReference type="AlphaFoldDB" id="A0AAN7YAB6"/>
<dbReference type="GO" id="GO:0005524">
    <property type="term" value="F:ATP binding"/>
    <property type="evidence" value="ECO:0007669"/>
    <property type="project" value="UniProtKB-UniRule"/>
</dbReference>